<feature type="signal peptide" evidence="2">
    <location>
        <begin position="1"/>
        <end position="25"/>
    </location>
</feature>
<feature type="chain" id="PRO_5046743818" description="Carbohydrate-binding family V/XII" evidence="2">
    <location>
        <begin position="26"/>
        <end position="835"/>
    </location>
</feature>
<organism evidence="3 4">
    <name type="scientific">Luteimonas kalidii</name>
    <dbReference type="NCBI Taxonomy" id="3042025"/>
    <lineage>
        <taxon>Bacteria</taxon>
        <taxon>Pseudomonadati</taxon>
        <taxon>Pseudomonadota</taxon>
        <taxon>Gammaproteobacteria</taxon>
        <taxon>Lysobacterales</taxon>
        <taxon>Lysobacteraceae</taxon>
        <taxon>Luteimonas</taxon>
    </lineage>
</organism>
<evidence type="ECO:0008006" key="5">
    <source>
        <dbReference type="Google" id="ProtNLM"/>
    </source>
</evidence>
<gene>
    <name evidence="3" type="ORF">QFW81_06535</name>
</gene>
<keyword evidence="4" id="KW-1185">Reference proteome</keyword>
<accession>A0ABT6JTV3</accession>
<dbReference type="EMBL" id="JARXRO010000014">
    <property type="protein sequence ID" value="MDH5833581.1"/>
    <property type="molecule type" value="Genomic_DNA"/>
</dbReference>
<evidence type="ECO:0000313" key="3">
    <source>
        <dbReference type="EMBL" id="MDH5833581.1"/>
    </source>
</evidence>
<reference evidence="3 4" key="1">
    <citation type="submission" date="2023-04" db="EMBL/GenBank/DDBJ databases">
        <title>Luteimonas sp. M1R5S59.</title>
        <authorList>
            <person name="Sun J.-Q."/>
        </authorList>
    </citation>
    <scope>NUCLEOTIDE SEQUENCE [LARGE SCALE GENOMIC DNA]</scope>
    <source>
        <strain evidence="3 4">M1R5S59</strain>
    </source>
</reference>
<dbReference type="RefSeq" id="WP_280577861.1">
    <property type="nucleotide sequence ID" value="NZ_JARXRO010000014.1"/>
</dbReference>
<protein>
    <recommendedName>
        <fullName evidence="5">Carbohydrate-binding family V/XII</fullName>
    </recommendedName>
</protein>
<keyword evidence="2" id="KW-0732">Signal</keyword>
<comment type="caution">
    <text evidence="3">The sequence shown here is derived from an EMBL/GenBank/DDBJ whole genome shotgun (WGS) entry which is preliminary data.</text>
</comment>
<proteinExistence type="predicted"/>
<evidence type="ECO:0000256" key="1">
    <source>
        <dbReference type="SAM" id="MobiDB-lite"/>
    </source>
</evidence>
<evidence type="ECO:0000313" key="4">
    <source>
        <dbReference type="Proteomes" id="UP001156873"/>
    </source>
</evidence>
<feature type="region of interest" description="Disordered" evidence="1">
    <location>
        <begin position="789"/>
        <end position="835"/>
    </location>
</feature>
<dbReference type="Proteomes" id="UP001156873">
    <property type="component" value="Unassembled WGS sequence"/>
</dbReference>
<evidence type="ECO:0000256" key="2">
    <source>
        <dbReference type="SAM" id="SignalP"/>
    </source>
</evidence>
<sequence>MDRHFRPFAVFFLWLLCASGAVALAAPPTAIDARPFPRHYTSAGTDFTFYQPQMDSWQDHQQLEGRFAMSVKTGTHQGADGKRVDALDYGVVWFTASTEVDKTSREVLLREVRFDRASFPTSGGKQAHYLGLARGVIKDGASFTLDLDQLESALAVTEADARAASHPVRNDPPEILIAFGPALLILVDGDPSLKPAGGGVQRIINSRSLLLQHGGRYYTRFAGHWASATTLSGPWTEAKSVDAALSAAADQAVGQKLVDTLDTPPDSLKQALAAGKFPEIHVRTRAAELIVVDGDPQFAALPGTQLSYIANTSADVIVDGADDHAWYVLVSGRWFTAPGSKGPWRHVASDKLPADFARIPPDSPKSGVLASIAGTPEAHEAVIANGIPQTATVHRSQASLQVPYDGAPQFKPIAGTSLQYAANTPVPVIRVSADGFYAVDKGIWFTAAAATGPWTVATSVPAAIYGIPTSSPLHYVTYVRIYGSDGDDVYVGYTPGYYGTVVSNEVVVYGTGYACTPWIGAYWYGCPATYGMGVFFGWSAWAGWTFGFGWGWYDPWYGPYGPWWGPWWGPAYPYGWWGGGAAAWNVYGHWGNRVISGTGAAWADPWTGNYGRGYRGSYYNQRTGGQGAGRGFVNTNAYTGTTTAGAQGIRYNPQTGRVVAAEGGAAVNPYTDRAAAAGDRTVVNTNTGRVTREAGAAAAGQHGGAGVGAFASDGRYVDARGAGGVRYDTDTGQLHHGGIVEVNDNIYAGHDGQVYRYDDGQWSQVHRQGNVSGQTRDQLVRDQAARHDGYDRLGNRGGGVQRPTGQYQRPAGGFNRPAGGFRRGLGAPRMGGFRR</sequence>
<name>A0ABT6JTV3_9GAMM</name>